<accession>A0ACC3T0A1</accession>
<gene>
    <name evidence="1" type="ORF">V1525DRAFT_404098</name>
</gene>
<comment type="caution">
    <text evidence="1">The sequence shown here is derived from an EMBL/GenBank/DDBJ whole genome shotgun (WGS) entry which is preliminary data.</text>
</comment>
<dbReference type="EMBL" id="MU971370">
    <property type="protein sequence ID" value="KAK9237342.1"/>
    <property type="molecule type" value="Genomic_DNA"/>
</dbReference>
<keyword evidence="1" id="KW-0689">Ribosomal protein</keyword>
<keyword evidence="1" id="KW-0687">Ribonucleoprotein</keyword>
<evidence type="ECO:0000313" key="2">
    <source>
        <dbReference type="Proteomes" id="UP001433508"/>
    </source>
</evidence>
<proteinExistence type="predicted"/>
<organism evidence="1 2">
    <name type="scientific">Lipomyces kononenkoae</name>
    <name type="common">Yeast</name>
    <dbReference type="NCBI Taxonomy" id="34357"/>
    <lineage>
        <taxon>Eukaryota</taxon>
        <taxon>Fungi</taxon>
        <taxon>Dikarya</taxon>
        <taxon>Ascomycota</taxon>
        <taxon>Saccharomycotina</taxon>
        <taxon>Lipomycetes</taxon>
        <taxon>Lipomycetales</taxon>
        <taxon>Lipomycetaceae</taxon>
        <taxon>Lipomyces</taxon>
    </lineage>
</organism>
<name>A0ACC3T0A1_LIPKO</name>
<keyword evidence="2" id="KW-1185">Reference proteome</keyword>
<evidence type="ECO:0000313" key="1">
    <source>
        <dbReference type="EMBL" id="KAK9237342.1"/>
    </source>
</evidence>
<dbReference type="Proteomes" id="UP001433508">
    <property type="component" value="Unassembled WGS sequence"/>
</dbReference>
<reference evidence="2" key="1">
    <citation type="journal article" date="2024" name="Front. Bioeng. Biotechnol.">
        <title>Genome-scale model development and genomic sequencing of the oleaginous clade Lipomyces.</title>
        <authorList>
            <person name="Czajka J.J."/>
            <person name="Han Y."/>
            <person name="Kim J."/>
            <person name="Mondo S.J."/>
            <person name="Hofstad B.A."/>
            <person name="Robles A."/>
            <person name="Haridas S."/>
            <person name="Riley R."/>
            <person name="LaButti K."/>
            <person name="Pangilinan J."/>
            <person name="Andreopoulos W."/>
            <person name="Lipzen A."/>
            <person name="Yan J."/>
            <person name="Wang M."/>
            <person name="Ng V."/>
            <person name="Grigoriev I.V."/>
            <person name="Spatafora J.W."/>
            <person name="Magnuson J.K."/>
            <person name="Baker S.E."/>
            <person name="Pomraning K.R."/>
        </authorList>
    </citation>
    <scope>NUCLEOTIDE SEQUENCE [LARGE SCALE GENOMIC DNA]</scope>
    <source>
        <strain evidence="2">CBS 7786</strain>
    </source>
</reference>
<sequence length="88" mass="10060">MSHFRVQLHRSAIGLNKKTNEILRTLGLRKRGSVVYHNITAPTAGKILAVKELVRVTLVDKKLTKQEHNMTMKSNPGYYVIREEKESS</sequence>
<protein>
    <submittedName>
        <fullName evidence="1">Ribosomal protein L30</fullName>
    </submittedName>
</protein>